<dbReference type="EMBL" id="FNPD01000004">
    <property type="protein sequence ID" value="SDX85328.1"/>
    <property type="molecule type" value="Genomic_DNA"/>
</dbReference>
<dbReference type="PANTHER" id="PTHR11586">
    <property type="entry name" value="TRNA-AMINOACYLATION COFACTOR ARC1 FAMILY MEMBER"/>
    <property type="match status" value="1"/>
</dbReference>
<evidence type="ECO:0000256" key="2">
    <source>
        <dbReference type="ARBA" id="ARBA00022884"/>
    </source>
</evidence>
<evidence type="ECO:0000256" key="3">
    <source>
        <dbReference type="PROSITE-ProRule" id="PRU00209"/>
    </source>
</evidence>
<evidence type="ECO:0000256" key="1">
    <source>
        <dbReference type="ARBA" id="ARBA00022555"/>
    </source>
</evidence>
<dbReference type="NCBIfam" id="TIGR02222">
    <property type="entry name" value="chap_CsaA"/>
    <property type="match status" value="1"/>
</dbReference>
<dbReference type="InterPro" id="IPR002547">
    <property type="entry name" value="tRNA-bd_dom"/>
</dbReference>
<dbReference type="PANTHER" id="PTHR11586:SF37">
    <property type="entry name" value="TRNA-BINDING DOMAIN-CONTAINING PROTEIN"/>
    <property type="match status" value="1"/>
</dbReference>
<dbReference type="InterPro" id="IPR008231">
    <property type="entry name" value="CsaA"/>
</dbReference>
<protein>
    <submittedName>
        <fullName evidence="5">tRNA-binding protein</fullName>
    </submittedName>
</protein>
<dbReference type="PROSITE" id="PS50886">
    <property type="entry name" value="TRBD"/>
    <property type="match status" value="1"/>
</dbReference>
<keyword evidence="6" id="KW-1185">Reference proteome</keyword>
<feature type="domain" description="TRNA-binding" evidence="4">
    <location>
        <begin position="37"/>
        <end position="141"/>
    </location>
</feature>
<keyword evidence="2 3" id="KW-0694">RNA-binding</keyword>
<dbReference type="InterPro" id="IPR051270">
    <property type="entry name" value="Tyrosine-tRNA_ligase_regulator"/>
</dbReference>
<proteinExistence type="predicted"/>
<reference evidence="6" key="1">
    <citation type="submission" date="2016-10" db="EMBL/GenBank/DDBJ databases">
        <authorList>
            <person name="Varghese N."/>
            <person name="Submissions S."/>
        </authorList>
    </citation>
    <scope>NUCLEOTIDE SEQUENCE [LARGE SCALE GENOMIC DNA]</scope>
    <source>
        <strain evidence="6">DSM 13490</strain>
    </source>
</reference>
<evidence type="ECO:0000313" key="6">
    <source>
        <dbReference type="Proteomes" id="UP000199266"/>
    </source>
</evidence>
<evidence type="ECO:0000259" key="4">
    <source>
        <dbReference type="PROSITE" id="PS50886"/>
    </source>
</evidence>
<dbReference type="FunFam" id="2.40.50.140:FF:000165">
    <property type="entry name" value="Chaperone CsaA"/>
    <property type="match status" value="1"/>
</dbReference>
<organism evidence="5 6">
    <name type="scientific">Acetomicrobium thermoterrenum DSM 13490</name>
    <dbReference type="NCBI Taxonomy" id="1120987"/>
    <lineage>
        <taxon>Bacteria</taxon>
        <taxon>Thermotogati</taxon>
        <taxon>Synergistota</taxon>
        <taxon>Synergistia</taxon>
        <taxon>Synergistales</taxon>
        <taxon>Acetomicrobiaceae</taxon>
        <taxon>Acetomicrobium</taxon>
    </lineage>
</organism>
<dbReference type="AlphaFoldDB" id="A0A1H3F4R2"/>
<gene>
    <name evidence="5" type="ORF">SAMN03080603_00882</name>
</gene>
<evidence type="ECO:0000313" key="5">
    <source>
        <dbReference type="EMBL" id="SDX85328.1"/>
    </source>
</evidence>
<dbReference type="Gene3D" id="2.40.50.140">
    <property type="entry name" value="Nucleic acid-binding proteins"/>
    <property type="match status" value="1"/>
</dbReference>
<dbReference type="Pfam" id="PF01588">
    <property type="entry name" value="tRNA_bind"/>
    <property type="match status" value="1"/>
</dbReference>
<sequence>MLEGAAFIKTICDARLRDKARVLKQGEIDVDTINYEQFVAVDMRVGKIVKVEYNEKAKKPAYKLWVDFGGEIGVKQSSAQVTELYSPQALQGKLVVAVVNFPPKIVAGFKSEILVLGVPNDEGKVLLLSVDDNPPLGSRVF</sequence>
<dbReference type="CDD" id="cd02798">
    <property type="entry name" value="tRNA_bind_CsaA"/>
    <property type="match status" value="1"/>
</dbReference>
<dbReference type="Proteomes" id="UP000199266">
    <property type="component" value="Unassembled WGS sequence"/>
</dbReference>
<keyword evidence="1 3" id="KW-0820">tRNA-binding</keyword>
<dbReference type="NCBIfam" id="NF007494">
    <property type="entry name" value="PRK10089.1-3"/>
    <property type="match status" value="1"/>
</dbReference>
<dbReference type="NCBIfam" id="NF007495">
    <property type="entry name" value="PRK10089.1-4"/>
    <property type="match status" value="1"/>
</dbReference>
<dbReference type="GO" id="GO:0000049">
    <property type="term" value="F:tRNA binding"/>
    <property type="evidence" value="ECO:0007669"/>
    <property type="project" value="UniProtKB-UniRule"/>
</dbReference>
<dbReference type="InterPro" id="IPR012340">
    <property type="entry name" value="NA-bd_OB-fold"/>
</dbReference>
<name>A0A1H3F4R2_9BACT</name>
<dbReference type="SUPFAM" id="SSF50249">
    <property type="entry name" value="Nucleic acid-binding proteins"/>
    <property type="match status" value="1"/>
</dbReference>
<accession>A0A1H3F4R2</accession>